<name>A0A346AZB9_9FIRM</name>
<feature type="transmembrane region" description="Helical" evidence="8">
    <location>
        <begin position="287"/>
        <end position="306"/>
    </location>
</feature>
<evidence type="ECO:0000256" key="7">
    <source>
        <dbReference type="ARBA" id="ARBA00023136"/>
    </source>
</evidence>
<dbReference type="RefSeq" id="WP_107196061.1">
    <property type="nucleotide sequence ID" value="NZ_CP029462.1"/>
</dbReference>
<feature type="transmembrane region" description="Helical" evidence="8">
    <location>
        <begin position="67"/>
        <end position="88"/>
    </location>
</feature>
<dbReference type="Proteomes" id="UP000254337">
    <property type="component" value="Chromosome"/>
</dbReference>
<keyword evidence="3" id="KW-0813">Transport</keyword>
<dbReference type="InterPro" id="IPR004776">
    <property type="entry name" value="Mem_transp_PIN-like"/>
</dbReference>
<comment type="similarity">
    <text evidence="2">Belongs to the auxin efflux carrier (TC 2.A.69) family.</text>
</comment>
<dbReference type="PANTHER" id="PTHR36838">
    <property type="entry name" value="AUXIN EFFLUX CARRIER FAMILY PROTEIN"/>
    <property type="match status" value="1"/>
</dbReference>
<evidence type="ECO:0000313" key="9">
    <source>
        <dbReference type="EMBL" id="AXL21212.1"/>
    </source>
</evidence>
<evidence type="ECO:0000313" key="10">
    <source>
        <dbReference type="Proteomes" id="UP000254337"/>
    </source>
</evidence>
<accession>A0A346AZB9</accession>
<evidence type="ECO:0000256" key="5">
    <source>
        <dbReference type="ARBA" id="ARBA00022692"/>
    </source>
</evidence>
<protein>
    <submittedName>
        <fullName evidence="9">Autotransporter</fullName>
    </submittedName>
</protein>
<feature type="transmembrane region" description="Helical" evidence="8">
    <location>
        <begin position="6"/>
        <end position="25"/>
    </location>
</feature>
<dbReference type="KEGG" id="meg:DKB62_06370"/>
<gene>
    <name evidence="9" type="ORF">DKB62_06370</name>
</gene>
<keyword evidence="10" id="KW-1185">Reference proteome</keyword>
<dbReference type="AlphaFoldDB" id="A0A346AZB9"/>
<evidence type="ECO:0000256" key="2">
    <source>
        <dbReference type="ARBA" id="ARBA00010145"/>
    </source>
</evidence>
<feature type="transmembrane region" description="Helical" evidence="8">
    <location>
        <begin position="228"/>
        <end position="248"/>
    </location>
</feature>
<feature type="transmembrane region" description="Helical" evidence="8">
    <location>
        <begin position="254"/>
        <end position="275"/>
    </location>
</feature>
<proteinExistence type="inferred from homology"/>
<dbReference type="GO" id="GO:0005886">
    <property type="term" value="C:plasma membrane"/>
    <property type="evidence" value="ECO:0007669"/>
    <property type="project" value="UniProtKB-SubCell"/>
</dbReference>
<sequence length="310" mass="33574">MEISLILLKETVKLFLIMLMGFALIRTGKLRSSDGKALSVLLVYLILPCVIIHSFQVEPSEAVRRGLFFAFCAAVAVHALFILLTAAFRPIFSLKAVEQMALIYTNAGILVFPLVTALLGTEYLIYPCAYAVVQLILLWTHGSCLLCGRGEIHIRSIVCNINILAICFGAALFLLHISLPPLIDQTMGSVGSMIGPVGMLITGMAIADCDLKEIFGKLRAYLPVGLRLIVYPVVLASVLALLGAASFVDDGKNILMTIFLASITPTAAIVTSMAALYDKDPVYSAELCVLSTILSILTMPSLLFVFDKWI</sequence>
<feature type="transmembrane region" description="Helical" evidence="8">
    <location>
        <begin position="157"/>
        <end position="177"/>
    </location>
</feature>
<evidence type="ECO:0000256" key="3">
    <source>
        <dbReference type="ARBA" id="ARBA00022448"/>
    </source>
</evidence>
<dbReference type="EMBL" id="CP029462">
    <property type="protein sequence ID" value="AXL21212.1"/>
    <property type="molecule type" value="Genomic_DNA"/>
</dbReference>
<dbReference type="PANTHER" id="PTHR36838:SF1">
    <property type="entry name" value="SLR1864 PROTEIN"/>
    <property type="match status" value="1"/>
</dbReference>
<evidence type="ECO:0000256" key="1">
    <source>
        <dbReference type="ARBA" id="ARBA00004651"/>
    </source>
</evidence>
<reference evidence="9 10" key="1">
    <citation type="submission" date="2018-05" db="EMBL/GenBank/DDBJ databases">
        <title>Complete genome sequence of Megasphaera sp. AJH120T, isolated from the ceca of a chicken.</title>
        <authorList>
            <person name="Maki J."/>
            <person name="Looft T."/>
        </authorList>
    </citation>
    <scope>NUCLEOTIDE SEQUENCE [LARGE SCALE GENOMIC DNA]</scope>
    <source>
        <strain evidence="9 10">AJH120</strain>
    </source>
</reference>
<dbReference type="Pfam" id="PF03547">
    <property type="entry name" value="Mem_trans"/>
    <property type="match status" value="2"/>
</dbReference>
<evidence type="ECO:0000256" key="4">
    <source>
        <dbReference type="ARBA" id="ARBA00022475"/>
    </source>
</evidence>
<keyword evidence="7 8" id="KW-0472">Membrane</keyword>
<feature type="transmembrane region" description="Helical" evidence="8">
    <location>
        <begin position="124"/>
        <end position="145"/>
    </location>
</feature>
<dbReference type="GO" id="GO:0055085">
    <property type="term" value="P:transmembrane transport"/>
    <property type="evidence" value="ECO:0007669"/>
    <property type="project" value="InterPro"/>
</dbReference>
<keyword evidence="5 8" id="KW-0812">Transmembrane</keyword>
<dbReference type="Gene3D" id="1.20.1530.20">
    <property type="match status" value="1"/>
</dbReference>
<feature type="transmembrane region" description="Helical" evidence="8">
    <location>
        <begin position="37"/>
        <end position="55"/>
    </location>
</feature>
<organism evidence="9 10">
    <name type="scientific">Megasphaera stantonii</name>
    <dbReference type="NCBI Taxonomy" id="2144175"/>
    <lineage>
        <taxon>Bacteria</taxon>
        <taxon>Bacillati</taxon>
        <taxon>Bacillota</taxon>
        <taxon>Negativicutes</taxon>
        <taxon>Veillonellales</taxon>
        <taxon>Veillonellaceae</taxon>
        <taxon>Megasphaera</taxon>
    </lineage>
</organism>
<evidence type="ECO:0000256" key="6">
    <source>
        <dbReference type="ARBA" id="ARBA00022989"/>
    </source>
</evidence>
<feature type="transmembrane region" description="Helical" evidence="8">
    <location>
        <begin position="100"/>
        <end position="118"/>
    </location>
</feature>
<evidence type="ECO:0000256" key="8">
    <source>
        <dbReference type="SAM" id="Phobius"/>
    </source>
</evidence>
<comment type="subcellular location">
    <subcellularLocation>
        <location evidence="1">Cell membrane</location>
        <topology evidence="1">Multi-pass membrane protein</topology>
    </subcellularLocation>
</comment>
<keyword evidence="6 8" id="KW-1133">Transmembrane helix</keyword>
<dbReference type="OrthoDB" id="9798064at2"/>
<keyword evidence="4" id="KW-1003">Cell membrane</keyword>
<dbReference type="InterPro" id="IPR038770">
    <property type="entry name" value="Na+/solute_symporter_sf"/>
</dbReference>